<feature type="compositionally biased region" description="Basic and acidic residues" evidence="1">
    <location>
        <begin position="38"/>
        <end position="58"/>
    </location>
</feature>
<proteinExistence type="predicted"/>
<dbReference type="Proteomes" id="UP000182569">
    <property type="component" value="Chromosome"/>
</dbReference>
<evidence type="ECO:0000313" key="4">
    <source>
        <dbReference type="Proteomes" id="UP000182569"/>
    </source>
</evidence>
<keyword evidence="2" id="KW-0472">Membrane</keyword>
<dbReference type="RefSeq" id="WP_071612682.1">
    <property type="nucleotide sequence ID" value="NZ_CP015756.1"/>
</dbReference>
<evidence type="ECO:0000256" key="2">
    <source>
        <dbReference type="SAM" id="Phobius"/>
    </source>
</evidence>
<feature type="region of interest" description="Disordered" evidence="1">
    <location>
        <begin position="38"/>
        <end position="60"/>
    </location>
</feature>
<keyword evidence="2" id="KW-0812">Transmembrane</keyword>
<protein>
    <submittedName>
        <fullName evidence="3">Uncharacterized protein</fullName>
    </submittedName>
</protein>
<reference evidence="4" key="1">
    <citation type="journal article" date="2016" name="Front. Microbiol.">
        <title>Complete Genome Sequence of Clostridium estertheticum DSM 8809, a Microbe Identified in Spoiled Vacuum Packed Beef.</title>
        <authorList>
            <person name="Yu Z."/>
            <person name="Gunn L."/>
            <person name="Brennan E."/>
            <person name="Reid R."/>
            <person name="Wall P.G."/>
            <person name="Gaora O.P."/>
            <person name="Hurley D."/>
            <person name="Bolton D."/>
            <person name="Fanning S."/>
        </authorList>
    </citation>
    <scope>NUCLEOTIDE SEQUENCE [LARGE SCALE GENOMIC DNA]</scope>
    <source>
        <strain evidence="4">DSM 8809</strain>
    </source>
</reference>
<keyword evidence="4" id="KW-1185">Reference proteome</keyword>
<evidence type="ECO:0000256" key="1">
    <source>
        <dbReference type="SAM" id="MobiDB-lite"/>
    </source>
</evidence>
<dbReference type="KEGG" id="ceu:A7L45_10115"/>
<name>A0A1J0GGA3_9CLOT</name>
<dbReference type="AlphaFoldDB" id="A0A1J0GGA3"/>
<dbReference type="OrthoDB" id="1890794at2"/>
<sequence>MRCDSCNNEFSNINGLKFCPYCGEQIDGKIEMQGEKILNNKDGENKAKPTLNEKKEQDTSAMPVISDKDIRKYKRDKIFAWVKKTFIHKKVIIPMIAIISVIIVSVFAYSFFIVRPIDDARIKADLIGSVVTLPKGTVIKINKDNMKSFIISNRNTQKSKDEMKVALTLNNDALEAKVLVSVVYLKEGKNEWKTNGKPVTLNITSVKPVVGINDKIFLAKLKGLKMTIGNTQEALNGQNVKKLGITLRTPDFQNGKEEILVETTIDSGLLRATGKIKCSLVFEDETWSVNSIDANSSDDFKLTLSPNFSDEKAIQIIKKQGLAETVSYSDIFGGKGFTVKDGYTKNINISGKMFNEKKGTLNLIAKRENIAGEIKSVLSTNYTFSISLSDIALLNGSETTVDSAVISNIPESLIIPSITNGEIEGSNLLFWWSNNHKVTGEEAKTFKTDKTLSTKGLKNIKYVYGNITYKDDKNNKSKDRSVSIVAVYFLVYDDSSGYNWKLNKLISEDSPNYKTYINLKDGL</sequence>
<keyword evidence="2" id="KW-1133">Transmembrane helix</keyword>
<gene>
    <name evidence="3" type="ORF">A7L45_10115</name>
</gene>
<evidence type="ECO:0000313" key="3">
    <source>
        <dbReference type="EMBL" id="APC40393.1"/>
    </source>
</evidence>
<dbReference type="STRING" id="1552.A7L45_10115"/>
<feature type="transmembrane region" description="Helical" evidence="2">
    <location>
        <begin position="91"/>
        <end position="112"/>
    </location>
</feature>
<organism evidence="3 4">
    <name type="scientific">Clostridium estertheticum subsp. estertheticum</name>
    <dbReference type="NCBI Taxonomy" id="1552"/>
    <lineage>
        <taxon>Bacteria</taxon>
        <taxon>Bacillati</taxon>
        <taxon>Bacillota</taxon>
        <taxon>Clostridia</taxon>
        <taxon>Eubacteriales</taxon>
        <taxon>Clostridiaceae</taxon>
        <taxon>Clostridium</taxon>
    </lineage>
</organism>
<dbReference type="EMBL" id="CP015756">
    <property type="protein sequence ID" value="APC40393.1"/>
    <property type="molecule type" value="Genomic_DNA"/>
</dbReference>
<accession>A0A1J0GGA3</accession>